<dbReference type="Proteomes" id="UP000234323">
    <property type="component" value="Unassembled WGS sequence"/>
</dbReference>
<organism evidence="1 2">
    <name type="scientific">Rhizophagus irregularis</name>
    <dbReference type="NCBI Taxonomy" id="588596"/>
    <lineage>
        <taxon>Eukaryota</taxon>
        <taxon>Fungi</taxon>
        <taxon>Fungi incertae sedis</taxon>
        <taxon>Mucoromycota</taxon>
        <taxon>Glomeromycotina</taxon>
        <taxon>Glomeromycetes</taxon>
        <taxon>Glomerales</taxon>
        <taxon>Glomeraceae</taxon>
        <taxon>Rhizophagus</taxon>
    </lineage>
</organism>
<comment type="caution">
    <text evidence="1">The sequence shown here is derived from an EMBL/GenBank/DDBJ whole genome shotgun (WGS) entry which is preliminary data.</text>
</comment>
<protein>
    <submittedName>
        <fullName evidence="1">Uncharacterized protein</fullName>
    </submittedName>
</protein>
<dbReference type="AlphaFoldDB" id="A0A2I1H2K8"/>
<dbReference type="VEuPathDB" id="FungiDB:RhiirA1_498915"/>
<accession>A0A2I1H2K8</accession>
<keyword evidence="2" id="KW-1185">Reference proteome</keyword>
<name>A0A2I1H2K8_9GLOM</name>
<evidence type="ECO:0000313" key="2">
    <source>
        <dbReference type="Proteomes" id="UP000234323"/>
    </source>
</evidence>
<dbReference type="EMBL" id="LLXI01001333">
    <property type="protein sequence ID" value="PKY53125.1"/>
    <property type="molecule type" value="Genomic_DNA"/>
</dbReference>
<dbReference type="VEuPathDB" id="FungiDB:RhiirFUN_010767"/>
<sequence>MDVFGETCEEERKFTNFIRSVLSALQVREPQHTQDLPLLLELLNDKYPYRKDANKNILDDREIRLFNKLYGITDFRLMFVTYDDSVFWLEGPDGVIYLWSRIDDSMIRGGGNLKEALTNYLFNRENLCYVDEFTRELVPINAYDKLVEEWNKSPEKYFEEIDVTEILQKHRSEMGEEEKQQKKEKE</sequence>
<evidence type="ECO:0000313" key="1">
    <source>
        <dbReference type="EMBL" id="PKY53125.1"/>
    </source>
</evidence>
<reference evidence="1 2" key="1">
    <citation type="submission" date="2015-10" db="EMBL/GenBank/DDBJ databases">
        <title>Genome analyses suggest a sexual origin of heterokaryosis in a supposedly ancient asexual fungus.</title>
        <authorList>
            <person name="Ropars J."/>
            <person name="Sedzielewska K."/>
            <person name="Noel J."/>
            <person name="Charron P."/>
            <person name="Farinelli L."/>
            <person name="Marton T."/>
            <person name="Kruger M."/>
            <person name="Pelin A."/>
            <person name="Brachmann A."/>
            <person name="Corradi N."/>
        </authorList>
    </citation>
    <scope>NUCLEOTIDE SEQUENCE [LARGE SCALE GENOMIC DNA]</scope>
    <source>
        <strain evidence="1 2">A4</strain>
    </source>
</reference>
<dbReference type="OrthoDB" id="2447320at2759"/>
<proteinExistence type="predicted"/>
<gene>
    <name evidence="1" type="ORF">RhiirA4_425793</name>
</gene>